<gene>
    <name evidence="1" type="ORF">IQ24_00206</name>
</gene>
<reference evidence="1 2" key="1">
    <citation type="journal article" date="2015" name="Stand. Genomic Sci.">
        <title>Genomic Encyclopedia of Bacterial and Archaeal Type Strains, Phase III: the genomes of soil and plant-associated and newly described type strains.</title>
        <authorList>
            <person name="Whitman W.B."/>
            <person name="Woyke T."/>
            <person name="Klenk H.P."/>
            <person name="Zhou Y."/>
            <person name="Lilburn T.G."/>
            <person name="Beck B.J."/>
            <person name="De Vos P."/>
            <person name="Vandamme P."/>
            <person name="Eisen J.A."/>
            <person name="Garrity G."/>
            <person name="Hugenholtz P."/>
            <person name="Kyrpides N.C."/>
        </authorList>
    </citation>
    <scope>NUCLEOTIDE SEQUENCE [LARGE SCALE GENOMIC DNA]</scope>
    <source>
        <strain evidence="1 2">CGMCC 1.5364</strain>
    </source>
</reference>
<dbReference type="AlphaFoldDB" id="A0A562P0Q1"/>
<dbReference type="Pfam" id="PF10094">
    <property type="entry name" value="DUF2332"/>
    <property type="match status" value="1"/>
</dbReference>
<organism evidence="1 2">
    <name type="scientific">Paracoccus sulfuroxidans</name>
    <dbReference type="NCBI Taxonomy" id="384678"/>
    <lineage>
        <taxon>Bacteria</taxon>
        <taxon>Pseudomonadati</taxon>
        <taxon>Pseudomonadota</taxon>
        <taxon>Alphaproteobacteria</taxon>
        <taxon>Rhodobacterales</taxon>
        <taxon>Paracoccaceae</taxon>
        <taxon>Paracoccus</taxon>
    </lineage>
</organism>
<dbReference type="InterPro" id="IPR011200">
    <property type="entry name" value="UCP012608"/>
</dbReference>
<protein>
    <recommendedName>
        <fullName evidence="3">DUF2332 family protein</fullName>
    </recommendedName>
</protein>
<evidence type="ECO:0000313" key="2">
    <source>
        <dbReference type="Proteomes" id="UP000316225"/>
    </source>
</evidence>
<dbReference type="PIRSF" id="PIRSF012608">
    <property type="entry name" value="UCP012608"/>
    <property type="match status" value="1"/>
</dbReference>
<dbReference type="OrthoDB" id="7666987at2"/>
<sequence>MSSWALAFTTQAEACRALDSALTAEICEALLAHISVGEDSVSRRVRDWPGDLSYRGDSVPLRLCGALHALVLEGKDPALAQAYAGPPTGDLQEVINNTLQYHTDYILDFIDLPPQTNEVGRSGAIIAAAWHLTALFPAASFKALELGASAGLNLNFYRYHLVANNNNETAPDTVLLTPDWRGAVPARHSLRIDEAAGVDINPLDPLRDALRMKAYIWPDQPQRLARMDAALSIARAHPPKVDKADAAEWLEAQLDQPSQTGRLVYHTIAAQYFPPRTRERIEAALQRAGETASDHAPLAHFSMESSPTTGADLLLRVWSKGRLREWHLGQADAHARWIDWQPEEI</sequence>
<evidence type="ECO:0008006" key="3">
    <source>
        <dbReference type="Google" id="ProtNLM"/>
    </source>
</evidence>
<evidence type="ECO:0000313" key="1">
    <source>
        <dbReference type="EMBL" id="TWI38072.1"/>
    </source>
</evidence>
<comment type="caution">
    <text evidence="1">The sequence shown here is derived from an EMBL/GenBank/DDBJ whole genome shotgun (WGS) entry which is preliminary data.</text>
</comment>
<keyword evidence="2" id="KW-1185">Reference proteome</keyword>
<dbReference type="EMBL" id="VLKU01000001">
    <property type="protein sequence ID" value="TWI38072.1"/>
    <property type="molecule type" value="Genomic_DNA"/>
</dbReference>
<accession>A0A562P0Q1</accession>
<dbReference type="Proteomes" id="UP000316225">
    <property type="component" value="Unassembled WGS sequence"/>
</dbReference>
<dbReference type="RefSeq" id="WP_145395852.1">
    <property type="nucleotide sequence ID" value="NZ_VLKU01000001.1"/>
</dbReference>
<proteinExistence type="predicted"/>
<name>A0A562P0Q1_9RHOB</name>